<dbReference type="Proteomes" id="UP000663814">
    <property type="component" value="Unassembled WGS sequence"/>
</dbReference>
<dbReference type="PANTHER" id="PTHR30383">
    <property type="entry name" value="THIOESTERASE 1/PROTEASE 1/LYSOPHOSPHOLIPASE L1"/>
    <property type="match status" value="1"/>
</dbReference>
<evidence type="ECO:0000313" key="2">
    <source>
        <dbReference type="EMBL" id="MBZ9613383.1"/>
    </source>
</evidence>
<evidence type="ECO:0000313" key="3">
    <source>
        <dbReference type="Proteomes" id="UP000663814"/>
    </source>
</evidence>
<gene>
    <name evidence="2" type="ORF">I4W93_017455</name>
</gene>
<keyword evidence="1" id="KW-1133">Transmembrane helix</keyword>
<dbReference type="Gene3D" id="3.40.50.1110">
    <property type="entry name" value="SGNH hydrolase"/>
    <property type="match status" value="1"/>
</dbReference>
<dbReference type="InterPro" id="IPR036514">
    <property type="entry name" value="SGNH_hydro_sf"/>
</dbReference>
<dbReference type="InterPro" id="IPR051532">
    <property type="entry name" value="Ester_Hydrolysis_Enzymes"/>
</dbReference>
<feature type="transmembrane region" description="Helical" evidence="1">
    <location>
        <begin position="18"/>
        <end position="37"/>
    </location>
</feature>
<protein>
    <submittedName>
        <fullName evidence="2">GDSL-type esterase/lipase family protein</fullName>
    </submittedName>
</protein>
<keyword evidence="3" id="KW-1185">Reference proteome</keyword>
<reference evidence="2 3" key="1">
    <citation type="submission" date="2021-08" db="EMBL/GenBank/DDBJ databases">
        <title>Rheinheimera aquimaris sp. nov., isolated from seawater of the East Sea in Korea.</title>
        <authorList>
            <person name="Kim K.H."/>
            <person name="Wenting R."/>
            <person name="Kim K.R."/>
            <person name="Jeon C.O."/>
        </authorList>
    </citation>
    <scope>NUCLEOTIDE SEQUENCE [LARGE SCALE GENOMIC DNA]</scope>
    <source>
        <strain evidence="2 3">MA-13</strain>
    </source>
</reference>
<sequence length="601" mass="66442">MPLPDAHSGAKPKVKPSYYAIAVLLPLLLLALLEGLLRLTGLPQQYPLLIAAPEAGYMQLNPHVIRRYFAEPDRAPNVAPDSQYILAEKASASYRIVLMGGSSAAGFPYGRFGSPAAMLQQRLKQQYPAQQFEVINTAMSAINSYSLLDFSDEIITLQPDLVLIYAGHNEYLGIMGVGSAFAASSTRSATLIWLSLRQLALVQFLERAYHAIRPTADPSPTSRTLMASMAAQQHIGYDSAAYHAGLEQFSANMHALLQRFNRAGITVVLSTIAANEADQPPFVSPALPEPIPDTITTLQQALSDSPQHAGLHYALAQQLRRQGQHAQALQHYQYATDYDALRFRAPAAINERIRQLAAQYQLPLAEGQAQLRAQSNNGVIGNSLMLEHLHPNGRGYFLLADAFLQAITPLLPPPQVPVTLEQAWAVQPLHEVDTLLADYKVRLLTADFPFTVPAKKVSFGPQQSAVQQLAYQRSQGLDWLNASEQLLRHYQQQQDGANAAQVAAQLADALPFRADLASLAGQFYFASQQLSLAEYYQRAALHITPDDEQAILLLTRTLYYRQQYQPALALLQRLLQKTPNHPVALRQQRQLQQLLQQENTP</sequence>
<keyword evidence="1" id="KW-0472">Membrane</keyword>
<dbReference type="PANTHER" id="PTHR30383:SF5">
    <property type="entry name" value="SGNH HYDROLASE-TYPE ESTERASE DOMAIN-CONTAINING PROTEIN"/>
    <property type="match status" value="1"/>
</dbReference>
<dbReference type="EMBL" id="JAERPS020000007">
    <property type="protein sequence ID" value="MBZ9613383.1"/>
    <property type="molecule type" value="Genomic_DNA"/>
</dbReference>
<dbReference type="InterPro" id="IPR011990">
    <property type="entry name" value="TPR-like_helical_dom_sf"/>
</dbReference>
<organism evidence="2 3">
    <name type="scientific">Rheinheimera maricola</name>
    <dbReference type="NCBI Taxonomy" id="2793282"/>
    <lineage>
        <taxon>Bacteria</taxon>
        <taxon>Pseudomonadati</taxon>
        <taxon>Pseudomonadota</taxon>
        <taxon>Gammaproteobacteria</taxon>
        <taxon>Chromatiales</taxon>
        <taxon>Chromatiaceae</taxon>
        <taxon>Rheinheimera</taxon>
    </lineage>
</organism>
<dbReference type="SUPFAM" id="SSF52266">
    <property type="entry name" value="SGNH hydrolase"/>
    <property type="match status" value="1"/>
</dbReference>
<comment type="caution">
    <text evidence="2">The sequence shown here is derived from an EMBL/GenBank/DDBJ whole genome shotgun (WGS) entry which is preliminary data.</text>
</comment>
<name>A0ABS7XCV5_9GAMM</name>
<evidence type="ECO:0000256" key="1">
    <source>
        <dbReference type="SAM" id="Phobius"/>
    </source>
</evidence>
<accession>A0ABS7XCV5</accession>
<dbReference type="RefSeq" id="WP_205312181.1">
    <property type="nucleotide sequence ID" value="NZ_JAERPS020000007.1"/>
</dbReference>
<dbReference type="Gene3D" id="1.25.40.10">
    <property type="entry name" value="Tetratricopeptide repeat domain"/>
    <property type="match status" value="2"/>
</dbReference>
<keyword evidence="1" id="KW-0812">Transmembrane</keyword>
<dbReference type="SUPFAM" id="SSF48452">
    <property type="entry name" value="TPR-like"/>
    <property type="match status" value="1"/>
</dbReference>
<proteinExistence type="predicted"/>